<dbReference type="GO" id="GO:0003676">
    <property type="term" value="F:nucleic acid binding"/>
    <property type="evidence" value="ECO:0007669"/>
    <property type="project" value="InterPro"/>
</dbReference>
<dbReference type="RefSeq" id="WP_145847635.1">
    <property type="nucleotide sequence ID" value="NZ_CP042239.1"/>
</dbReference>
<accession>A0A518RH25</accession>
<evidence type="ECO:0000259" key="1">
    <source>
        <dbReference type="SMART" id="SM00507"/>
    </source>
</evidence>
<dbReference type="CDD" id="cd00085">
    <property type="entry name" value="HNHc"/>
    <property type="match status" value="1"/>
</dbReference>
<gene>
    <name evidence="2" type="ORF">FPZ54_12410</name>
</gene>
<keyword evidence="2" id="KW-0255">Endonuclease</keyword>
<protein>
    <submittedName>
        <fullName evidence="2">HNH endonuclease</fullName>
    </submittedName>
</protein>
<evidence type="ECO:0000313" key="3">
    <source>
        <dbReference type="Proteomes" id="UP000318055"/>
    </source>
</evidence>
<dbReference type="GO" id="GO:0008270">
    <property type="term" value="F:zinc ion binding"/>
    <property type="evidence" value="ECO:0007669"/>
    <property type="project" value="InterPro"/>
</dbReference>
<dbReference type="Gene3D" id="1.10.30.50">
    <property type="match status" value="1"/>
</dbReference>
<dbReference type="Pfam" id="PF26345">
    <property type="entry name" value="ScoMcrA_N"/>
    <property type="match status" value="1"/>
</dbReference>
<dbReference type="Pfam" id="PF01844">
    <property type="entry name" value="HNH"/>
    <property type="match status" value="1"/>
</dbReference>
<proteinExistence type="predicted"/>
<dbReference type="InterPro" id="IPR002711">
    <property type="entry name" value="HNH"/>
</dbReference>
<keyword evidence="2" id="KW-0540">Nuclease</keyword>
<keyword evidence="3" id="KW-1185">Reference proteome</keyword>
<dbReference type="InterPro" id="IPR058807">
    <property type="entry name" value="ScoMcrA_N"/>
</dbReference>
<dbReference type="OrthoDB" id="9802640at2"/>
<sequence length="334" mass="36258">MSLANLTSEAVLKAIAEYDDIGKAAFLANYGFADAKRYWIIQDGQRYPSKAIASAAHKHIDGHPLSAPAFSGGEGHVVRKLRQLGFEVETPGRNPDWIRDELTLALDLYFTNPANPPGKTSAAVATLSNLLNKMHRIAGGTASATFRNTDGVYLKMMNLRALDPTYTAQGKVGMKSGGSLEKIVWAEYAERRAELAADAKAIRDAVSSANEAAVAKLPTVEPYEGEEGGVIVRLHKRYERDPRLVAEKRKAAKLAGDFSCEVCGFDFEAAYGALGAEFIEVHHVNPVHMMNPGAKTKLSDLALLCANCHRMAHRRRVPLTLAELKAAFKLEIGG</sequence>
<dbReference type="KEGG" id="ssua:FPZ54_12410"/>
<reference evidence="2 3" key="1">
    <citation type="submission" date="2019-07" db="EMBL/GenBank/DDBJ databases">
        <title>Sphingomonas alkalisoli sp. nov., isolated from rhizosphere soil of Suaedae salsa.</title>
        <authorList>
            <person name="Zhang H."/>
            <person name="Xu L."/>
            <person name="Zhang J.-X."/>
            <person name="Sun J.-Q."/>
        </authorList>
    </citation>
    <scope>NUCLEOTIDE SEQUENCE [LARGE SCALE GENOMIC DNA]</scope>
    <source>
        <strain evidence="2 3">XS-10</strain>
    </source>
</reference>
<dbReference type="AlphaFoldDB" id="A0A518RH25"/>
<dbReference type="SMART" id="SM00507">
    <property type="entry name" value="HNHc"/>
    <property type="match status" value="1"/>
</dbReference>
<dbReference type="EMBL" id="CP042239">
    <property type="protein sequence ID" value="QDX26731.1"/>
    <property type="molecule type" value="Genomic_DNA"/>
</dbReference>
<keyword evidence="2" id="KW-0378">Hydrolase</keyword>
<dbReference type="Proteomes" id="UP000318055">
    <property type="component" value="Chromosome"/>
</dbReference>
<feature type="domain" description="HNH nuclease" evidence="1">
    <location>
        <begin position="248"/>
        <end position="310"/>
    </location>
</feature>
<name>A0A518RH25_9SPHN</name>
<dbReference type="GO" id="GO:0004519">
    <property type="term" value="F:endonuclease activity"/>
    <property type="evidence" value="ECO:0007669"/>
    <property type="project" value="UniProtKB-KW"/>
</dbReference>
<organism evidence="2 3">
    <name type="scientific">Sphingomonas suaedae</name>
    <dbReference type="NCBI Taxonomy" id="2599297"/>
    <lineage>
        <taxon>Bacteria</taxon>
        <taxon>Pseudomonadati</taxon>
        <taxon>Pseudomonadota</taxon>
        <taxon>Alphaproteobacteria</taxon>
        <taxon>Sphingomonadales</taxon>
        <taxon>Sphingomonadaceae</taxon>
        <taxon>Sphingomonas</taxon>
    </lineage>
</organism>
<dbReference type="InterPro" id="IPR003615">
    <property type="entry name" value="HNH_nuc"/>
</dbReference>
<evidence type="ECO:0000313" key="2">
    <source>
        <dbReference type="EMBL" id="QDX26731.1"/>
    </source>
</evidence>